<keyword evidence="3" id="KW-1185">Reference proteome</keyword>
<name>A0A0W0TEK1_9GAMM</name>
<dbReference type="InterPro" id="IPR025427">
    <property type="entry name" value="DUF4160"/>
</dbReference>
<reference evidence="1 3" key="1">
    <citation type="submission" date="2015-11" db="EMBL/GenBank/DDBJ databases">
        <title>Genomic analysis of 38 Legionella species identifies large and diverse effector repertoires.</title>
        <authorList>
            <person name="Burstein D."/>
            <person name="Amaro F."/>
            <person name="Zusman T."/>
            <person name="Lifshitz Z."/>
            <person name="Cohen O."/>
            <person name="Gilbert J.A."/>
            <person name="Pupko T."/>
            <person name="Shuman H.A."/>
            <person name="Segal G."/>
        </authorList>
    </citation>
    <scope>NUCLEOTIDE SEQUENCE [LARGE SCALE GENOMIC DNA]</scope>
    <source>
        <strain evidence="1 3">WO-44C</strain>
    </source>
</reference>
<dbReference type="OrthoDB" id="122670at2"/>
<evidence type="ECO:0008006" key="5">
    <source>
        <dbReference type="Google" id="ProtNLM"/>
    </source>
</evidence>
<gene>
    <name evidence="1" type="ORF">Lfee_3273</name>
    <name evidence="2" type="ORF">NCTC12022_02704</name>
</gene>
<dbReference type="STRING" id="453.Lfee_3273"/>
<dbReference type="Pfam" id="PF13711">
    <property type="entry name" value="DUF4160"/>
    <property type="match status" value="1"/>
</dbReference>
<proteinExistence type="predicted"/>
<organism evidence="1 3">
    <name type="scientific">Legionella feeleii</name>
    <dbReference type="NCBI Taxonomy" id="453"/>
    <lineage>
        <taxon>Bacteria</taxon>
        <taxon>Pseudomonadati</taxon>
        <taxon>Pseudomonadota</taxon>
        <taxon>Gammaproteobacteria</taxon>
        <taxon>Legionellales</taxon>
        <taxon>Legionellaceae</taxon>
        <taxon>Legionella</taxon>
    </lineage>
</organism>
<accession>A0A0W0TEK1</accession>
<dbReference type="AlphaFoldDB" id="A0A0W0TEK1"/>
<dbReference type="EMBL" id="LNYB01000090">
    <property type="protein sequence ID" value="KTC94036.1"/>
    <property type="molecule type" value="Genomic_DNA"/>
</dbReference>
<evidence type="ECO:0000313" key="1">
    <source>
        <dbReference type="EMBL" id="KTC94036.1"/>
    </source>
</evidence>
<reference evidence="2 4" key="2">
    <citation type="submission" date="2018-06" db="EMBL/GenBank/DDBJ databases">
        <authorList>
            <consortium name="Pathogen Informatics"/>
            <person name="Doyle S."/>
        </authorList>
    </citation>
    <scope>NUCLEOTIDE SEQUENCE [LARGE SCALE GENOMIC DNA]</scope>
    <source>
        <strain evidence="2 4">NCTC12022</strain>
    </source>
</reference>
<evidence type="ECO:0000313" key="3">
    <source>
        <dbReference type="Proteomes" id="UP000054698"/>
    </source>
</evidence>
<evidence type="ECO:0000313" key="2">
    <source>
        <dbReference type="EMBL" id="SPX61948.1"/>
    </source>
</evidence>
<protein>
    <recommendedName>
        <fullName evidence="5">DUF4160 domain-containing protein</fullName>
    </recommendedName>
</protein>
<dbReference type="Proteomes" id="UP000251942">
    <property type="component" value="Unassembled WGS sequence"/>
</dbReference>
<evidence type="ECO:0000313" key="4">
    <source>
        <dbReference type="Proteomes" id="UP000251942"/>
    </source>
</evidence>
<dbReference type="PATRIC" id="fig|453.4.peg.3577"/>
<dbReference type="Proteomes" id="UP000054698">
    <property type="component" value="Unassembled WGS sequence"/>
</dbReference>
<dbReference type="RefSeq" id="WP_058448086.1">
    <property type="nucleotide sequence ID" value="NZ_LBHK01000070.1"/>
</dbReference>
<sequence>MPTVLNIKGYRFFFYSLEGNEPPHIHVEHGDKVGKFWLNPVSLASSYGFRSHDLGKLQHISPKALALCFRGV</sequence>
<dbReference type="EMBL" id="UASS01000032">
    <property type="protein sequence ID" value="SPX61948.1"/>
    <property type="molecule type" value="Genomic_DNA"/>
</dbReference>